<sequence>MNIHTDTLAYECSGMNIHTGKLIPNYTVSGGAAAGRAVSTVHEEAQQAVVQQSWPGGPVDTSLLTRYDEHIAHHIWFGEEHTEGPKPELRITYLGKKLAERIPD</sequence>
<reference evidence="1 2" key="1">
    <citation type="journal article" date="2018" name="Front. Plant Sci.">
        <title>Red Clover (Trifolium pratense) and Zigzag Clover (T. medium) - A Picture of Genomic Similarities and Differences.</title>
        <authorList>
            <person name="Dluhosova J."/>
            <person name="Istvanek J."/>
            <person name="Nedelnik J."/>
            <person name="Repkova J."/>
        </authorList>
    </citation>
    <scope>NUCLEOTIDE SEQUENCE [LARGE SCALE GENOMIC DNA]</scope>
    <source>
        <strain evidence="2">cv. 10/8</strain>
        <tissue evidence="1">Leaf</tissue>
    </source>
</reference>
<evidence type="ECO:0000313" key="1">
    <source>
        <dbReference type="EMBL" id="MCI08384.1"/>
    </source>
</evidence>
<proteinExistence type="predicted"/>
<organism evidence="1 2">
    <name type="scientific">Trifolium medium</name>
    <dbReference type="NCBI Taxonomy" id="97028"/>
    <lineage>
        <taxon>Eukaryota</taxon>
        <taxon>Viridiplantae</taxon>
        <taxon>Streptophyta</taxon>
        <taxon>Embryophyta</taxon>
        <taxon>Tracheophyta</taxon>
        <taxon>Spermatophyta</taxon>
        <taxon>Magnoliopsida</taxon>
        <taxon>eudicotyledons</taxon>
        <taxon>Gunneridae</taxon>
        <taxon>Pentapetalae</taxon>
        <taxon>rosids</taxon>
        <taxon>fabids</taxon>
        <taxon>Fabales</taxon>
        <taxon>Fabaceae</taxon>
        <taxon>Papilionoideae</taxon>
        <taxon>50 kb inversion clade</taxon>
        <taxon>NPAAA clade</taxon>
        <taxon>Hologalegina</taxon>
        <taxon>IRL clade</taxon>
        <taxon>Trifolieae</taxon>
        <taxon>Trifolium</taxon>
    </lineage>
</organism>
<accession>A0A392P9C2</accession>
<keyword evidence="2" id="KW-1185">Reference proteome</keyword>
<comment type="caution">
    <text evidence="1">The sequence shown here is derived from an EMBL/GenBank/DDBJ whole genome shotgun (WGS) entry which is preliminary data.</text>
</comment>
<dbReference type="AlphaFoldDB" id="A0A392P9C2"/>
<evidence type="ECO:0000313" key="2">
    <source>
        <dbReference type="Proteomes" id="UP000265520"/>
    </source>
</evidence>
<dbReference type="EMBL" id="LXQA010068842">
    <property type="protein sequence ID" value="MCI08384.1"/>
    <property type="molecule type" value="Genomic_DNA"/>
</dbReference>
<dbReference type="Proteomes" id="UP000265520">
    <property type="component" value="Unassembled WGS sequence"/>
</dbReference>
<name>A0A392P9C2_9FABA</name>
<protein>
    <submittedName>
        <fullName evidence="1">Uncharacterized protein</fullName>
    </submittedName>
</protein>